<dbReference type="SFLD" id="SFLDG01386">
    <property type="entry name" value="main_SPASM_domain-containing"/>
    <property type="match status" value="1"/>
</dbReference>
<dbReference type="PANTHER" id="PTHR11228:SF7">
    <property type="entry name" value="PQQA PEPTIDE CYCLASE"/>
    <property type="match status" value="1"/>
</dbReference>
<dbReference type="InterPro" id="IPR007197">
    <property type="entry name" value="rSAM"/>
</dbReference>
<evidence type="ECO:0000256" key="6">
    <source>
        <dbReference type="ARBA" id="ARBA00023014"/>
    </source>
</evidence>
<evidence type="ECO:0000313" key="8">
    <source>
        <dbReference type="EMBL" id="AKB53046.1"/>
    </source>
</evidence>
<dbReference type="Proteomes" id="UP000033033">
    <property type="component" value="Chromosome"/>
</dbReference>
<dbReference type="STRING" id="1434108.MSBRM_0048"/>
<dbReference type="RefSeq" id="WP_052712630.1">
    <property type="nucleotide sequence ID" value="NZ_CP009528.1"/>
</dbReference>
<dbReference type="PIRSF" id="PIRSF037420">
    <property type="entry name" value="PQQ_syn_pqqE"/>
    <property type="match status" value="1"/>
</dbReference>
<dbReference type="CDD" id="cd01335">
    <property type="entry name" value="Radical_SAM"/>
    <property type="match status" value="1"/>
</dbReference>
<dbReference type="SUPFAM" id="SSF102114">
    <property type="entry name" value="Radical SAM enzymes"/>
    <property type="match status" value="1"/>
</dbReference>
<dbReference type="EMBL" id="CP009528">
    <property type="protein sequence ID" value="AKB53046.1"/>
    <property type="molecule type" value="Genomic_DNA"/>
</dbReference>
<organism evidence="8 9">
    <name type="scientific">Methanosarcina barkeri MS</name>
    <dbReference type="NCBI Taxonomy" id="1434108"/>
    <lineage>
        <taxon>Archaea</taxon>
        <taxon>Methanobacteriati</taxon>
        <taxon>Methanobacteriota</taxon>
        <taxon>Stenosarchaea group</taxon>
        <taxon>Methanomicrobia</taxon>
        <taxon>Methanosarcinales</taxon>
        <taxon>Methanosarcinaceae</taxon>
        <taxon>Methanosarcina</taxon>
    </lineage>
</organism>
<evidence type="ECO:0000256" key="5">
    <source>
        <dbReference type="ARBA" id="ARBA00023004"/>
    </source>
</evidence>
<protein>
    <submittedName>
        <fullName evidence="8">Radical SAM domain heme biosynthesis protein</fullName>
    </submittedName>
</protein>
<dbReference type="GO" id="GO:0051539">
    <property type="term" value="F:4 iron, 4 sulfur cluster binding"/>
    <property type="evidence" value="ECO:0007669"/>
    <property type="project" value="UniProtKB-KW"/>
</dbReference>
<dbReference type="SFLD" id="SFLDG01067">
    <property type="entry name" value="SPASM/twitch_domain_containing"/>
    <property type="match status" value="1"/>
</dbReference>
<dbReference type="SFLD" id="SFLDS00029">
    <property type="entry name" value="Radical_SAM"/>
    <property type="match status" value="1"/>
</dbReference>
<dbReference type="GO" id="GO:0003824">
    <property type="term" value="F:catalytic activity"/>
    <property type="evidence" value="ECO:0007669"/>
    <property type="project" value="InterPro"/>
</dbReference>
<accession>A0A0E3LMH8</accession>
<keyword evidence="4" id="KW-0479">Metal-binding</keyword>
<proteinExistence type="predicted"/>
<evidence type="ECO:0000256" key="4">
    <source>
        <dbReference type="ARBA" id="ARBA00022723"/>
    </source>
</evidence>
<dbReference type="PANTHER" id="PTHR11228">
    <property type="entry name" value="RADICAL SAM DOMAIN PROTEIN"/>
    <property type="match status" value="1"/>
</dbReference>
<dbReference type="InterPro" id="IPR023885">
    <property type="entry name" value="4Fe4S-binding_SPASM_dom"/>
</dbReference>
<dbReference type="PROSITE" id="PS51918">
    <property type="entry name" value="RADICAL_SAM"/>
    <property type="match status" value="1"/>
</dbReference>
<evidence type="ECO:0000313" key="9">
    <source>
        <dbReference type="Proteomes" id="UP000033033"/>
    </source>
</evidence>
<dbReference type="InterPro" id="IPR017200">
    <property type="entry name" value="PqqE-like"/>
</dbReference>
<dbReference type="InterPro" id="IPR006638">
    <property type="entry name" value="Elp3/MiaA/NifB-like_rSAM"/>
</dbReference>
<dbReference type="InterPro" id="IPR050377">
    <property type="entry name" value="Radical_SAM_PqqE_MftC-like"/>
</dbReference>
<sequence length="342" mass="38259">MSFEGFPFNLGWELTLACNLRCNHCASAAGLPRHNELTKEEALKICDQFPELLVQEVNFTGGEPLLSPYWAEIALYLKDLGISTNIITNGLALDSKIVSQMKNVGISDVGISLDGLETTHDYIRGHKGSFKQVLRSIELLQQENIRIIVITTVNNLNIDELPAILHLLQSVGIQYWRVQPLIPMGRANNFKKLYMDNAGILKLGKFIQCWEPKSKNEGTHIICSDGLEYIDGISNCERPWRGCPAGWVTCSITSDGKVKGCLSLPDNLIEGDLRKDDFWSIWFHPDSFAYTRRFSDKELGSNCSSCNKAMECLGGCSSNSYAASGKFHNDPYCFYRINKNSV</sequence>
<evidence type="ECO:0000256" key="2">
    <source>
        <dbReference type="ARBA" id="ARBA00022485"/>
    </source>
</evidence>
<comment type="cofactor">
    <cofactor evidence="1">
        <name>[4Fe-4S] cluster</name>
        <dbReference type="ChEBI" id="CHEBI:49883"/>
    </cofactor>
</comment>
<keyword evidence="6" id="KW-0411">Iron-sulfur</keyword>
<keyword evidence="9" id="KW-1185">Reference proteome</keyword>
<dbReference type="GeneID" id="24843196"/>
<keyword evidence="5" id="KW-0408">Iron</keyword>
<name>A0A0E3LMH8_METBA</name>
<dbReference type="Gene3D" id="3.20.20.70">
    <property type="entry name" value="Aldolase class I"/>
    <property type="match status" value="1"/>
</dbReference>
<evidence type="ECO:0000256" key="3">
    <source>
        <dbReference type="ARBA" id="ARBA00022691"/>
    </source>
</evidence>
<dbReference type="InterPro" id="IPR058240">
    <property type="entry name" value="rSAM_sf"/>
</dbReference>
<dbReference type="Pfam" id="PF13186">
    <property type="entry name" value="SPASM"/>
    <property type="match status" value="1"/>
</dbReference>
<dbReference type="SMART" id="SM00729">
    <property type="entry name" value="Elp3"/>
    <property type="match status" value="1"/>
</dbReference>
<dbReference type="GO" id="GO:0046872">
    <property type="term" value="F:metal ion binding"/>
    <property type="evidence" value="ECO:0007669"/>
    <property type="project" value="UniProtKB-KW"/>
</dbReference>
<dbReference type="PATRIC" id="fig|1434108.4.peg.29"/>
<reference evidence="8 9" key="1">
    <citation type="submission" date="2014-07" db="EMBL/GenBank/DDBJ databases">
        <title>Methanogenic archaea and the global carbon cycle.</title>
        <authorList>
            <person name="Henriksen J.R."/>
            <person name="Luke J."/>
            <person name="Reinhart S."/>
            <person name="Benedict M.N."/>
            <person name="Youngblut N.D."/>
            <person name="Metcalf M.E."/>
            <person name="Whitaker R.J."/>
            <person name="Metcalf W.W."/>
        </authorList>
    </citation>
    <scope>NUCLEOTIDE SEQUENCE [LARGE SCALE GENOMIC DNA]</scope>
    <source>
        <strain evidence="8 9">MS</strain>
    </source>
</reference>
<evidence type="ECO:0000256" key="1">
    <source>
        <dbReference type="ARBA" id="ARBA00001966"/>
    </source>
</evidence>
<gene>
    <name evidence="8" type="ORF">MSBRM_0048</name>
</gene>
<dbReference type="AlphaFoldDB" id="A0A0E3LMH8"/>
<dbReference type="InterPro" id="IPR013785">
    <property type="entry name" value="Aldolase_TIM"/>
</dbReference>
<keyword evidence="3" id="KW-0949">S-adenosyl-L-methionine</keyword>
<evidence type="ECO:0000259" key="7">
    <source>
        <dbReference type="PROSITE" id="PS51918"/>
    </source>
</evidence>
<dbReference type="Pfam" id="PF04055">
    <property type="entry name" value="Radical_SAM"/>
    <property type="match status" value="1"/>
</dbReference>
<feature type="domain" description="Radical SAM core" evidence="7">
    <location>
        <begin position="4"/>
        <end position="212"/>
    </location>
</feature>
<keyword evidence="2" id="KW-0004">4Fe-4S</keyword>
<dbReference type="KEGG" id="mby:MSBRM_0048"/>
<dbReference type="HOGENOM" id="CLU_009273_4_2_2"/>
<dbReference type="NCBIfam" id="TIGR04085">
    <property type="entry name" value="rSAM_more_4Fe4S"/>
    <property type="match status" value="1"/>
</dbReference>